<sequence>MESILVSVGRLKRDCRWEGTNFSRNDYQRPQPPLQIHPADFNLENKISTEGQPLTLPTEIYTDGSKLDSETFVSSREPTRHFSGWQNFSHSTQSIKR</sequence>
<gene>
    <name evidence="1" type="ORF">AVEN_223503_1</name>
</gene>
<evidence type="ECO:0000313" key="1">
    <source>
        <dbReference type="EMBL" id="GBM16571.1"/>
    </source>
</evidence>
<protein>
    <submittedName>
        <fullName evidence="1">Uncharacterized protein</fullName>
    </submittedName>
</protein>
<reference evidence="1 2" key="1">
    <citation type="journal article" date="2019" name="Sci. Rep.">
        <title>Orb-weaving spider Araneus ventricosus genome elucidates the spidroin gene catalogue.</title>
        <authorList>
            <person name="Kono N."/>
            <person name="Nakamura H."/>
            <person name="Ohtoshi R."/>
            <person name="Moran D.A.P."/>
            <person name="Shinohara A."/>
            <person name="Yoshida Y."/>
            <person name="Fujiwara M."/>
            <person name="Mori M."/>
            <person name="Tomita M."/>
            <person name="Arakawa K."/>
        </authorList>
    </citation>
    <scope>NUCLEOTIDE SEQUENCE [LARGE SCALE GENOMIC DNA]</scope>
</reference>
<organism evidence="1 2">
    <name type="scientific">Araneus ventricosus</name>
    <name type="common">Orbweaver spider</name>
    <name type="synonym">Epeira ventricosa</name>
    <dbReference type="NCBI Taxonomy" id="182803"/>
    <lineage>
        <taxon>Eukaryota</taxon>
        <taxon>Metazoa</taxon>
        <taxon>Ecdysozoa</taxon>
        <taxon>Arthropoda</taxon>
        <taxon>Chelicerata</taxon>
        <taxon>Arachnida</taxon>
        <taxon>Araneae</taxon>
        <taxon>Araneomorphae</taxon>
        <taxon>Entelegynae</taxon>
        <taxon>Araneoidea</taxon>
        <taxon>Araneidae</taxon>
        <taxon>Araneus</taxon>
    </lineage>
</organism>
<accession>A0A4Y2DIQ2</accession>
<proteinExistence type="predicted"/>
<dbReference type="AlphaFoldDB" id="A0A4Y2DIQ2"/>
<dbReference type="Proteomes" id="UP000499080">
    <property type="component" value="Unassembled WGS sequence"/>
</dbReference>
<keyword evidence="2" id="KW-1185">Reference proteome</keyword>
<name>A0A4Y2DIQ2_ARAVE</name>
<dbReference type="EMBL" id="BGPR01000376">
    <property type="protein sequence ID" value="GBM16571.1"/>
    <property type="molecule type" value="Genomic_DNA"/>
</dbReference>
<evidence type="ECO:0000313" key="2">
    <source>
        <dbReference type="Proteomes" id="UP000499080"/>
    </source>
</evidence>
<dbReference type="OrthoDB" id="5419617at2759"/>
<comment type="caution">
    <text evidence="1">The sequence shown here is derived from an EMBL/GenBank/DDBJ whole genome shotgun (WGS) entry which is preliminary data.</text>
</comment>